<evidence type="ECO:0000313" key="6">
    <source>
        <dbReference type="Proteomes" id="UP001235664"/>
    </source>
</evidence>
<keyword evidence="2" id="KW-0288">FMN</keyword>
<keyword evidence="1" id="KW-0285">Flavoprotein</keyword>
<dbReference type="PANTHER" id="PTHR23026">
    <property type="entry name" value="NADPH NITROREDUCTASE"/>
    <property type="match status" value="1"/>
</dbReference>
<dbReference type="InterPro" id="IPR000415">
    <property type="entry name" value="Nitroreductase-like"/>
</dbReference>
<dbReference type="InterPro" id="IPR029479">
    <property type="entry name" value="Nitroreductase"/>
</dbReference>
<sequence length="223" mass="25300">MNVTQAVQTRRSVRAFTDQPVDRATLTRVLEQAQRSPSGGNVQPWNAVLLTGAPMQALFDRVALEFPKGRAALRPEYDIYPTDLDGAYEQRRFGVGEDMYAALGIAREDKAKRLMWFAQNFRAFGAPVLMLVHTPKYMGPPQWSDIGMWLQTLMLLLREAGLDSCAQEAWAAYSPQVREMVEIPADHTFFCGMAIGYRDPEAPVNRFDVQRAPLEETTRWEGW</sequence>
<feature type="domain" description="Nitroreductase" evidence="4">
    <location>
        <begin position="8"/>
        <end position="197"/>
    </location>
</feature>
<evidence type="ECO:0000256" key="3">
    <source>
        <dbReference type="ARBA" id="ARBA00023002"/>
    </source>
</evidence>
<comment type="caution">
    <text evidence="5">The sequence shown here is derived from an EMBL/GenBank/DDBJ whole genome shotgun (WGS) entry which is preliminary data.</text>
</comment>
<evidence type="ECO:0000259" key="4">
    <source>
        <dbReference type="Pfam" id="PF00881"/>
    </source>
</evidence>
<keyword evidence="3" id="KW-0560">Oxidoreductase</keyword>
<dbReference type="Proteomes" id="UP001235664">
    <property type="component" value="Unassembled WGS sequence"/>
</dbReference>
<dbReference type="Pfam" id="PF00881">
    <property type="entry name" value="Nitroreductase"/>
    <property type="match status" value="1"/>
</dbReference>
<protein>
    <submittedName>
        <fullName evidence="5">Nitroreductase</fullName>
    </submittedName>
</protein>
<dbReference type="CDD" id="cd02136">
    <property type="entry name" value="PnbA_NfnB-like"/>
    <property type="match status" value="1"/>
</dbReference>
<reference evidence="5 6" key="1">
    <citation type="submission" date="2023-08" db="EMBL/GenBank/DDBJ databases">
        <title>genomic of DY56.</title>
        <authorList>
            <person name="Wang Y."/>
        </authorList>
    </citation>
    <scope>NUCLEOTIDE SEQUENCE [LARGE SCALE GENOMIC DNA]</scope>
    <source>
        <strain evidence="5 6">DY56-A-20</strain>
    </source>
</reference>
<evidence type="ECO:0000256" key="2">
    <source>
        <dbReference type="ARBA" id="ARBA00022643"/>
    </source>
</evidence>
<dbReference type="PANTHER" id="PTHR23026:SF90">
    <property type="entry name" value="IODOTYROSINE DEIODINASE 1"/>
    <property type="match status" value="1"/>
</dbReference>
<dbReference type="EMBL" id="JAVAIL010000003">
    <property type="protein sequence ID" value="MDP4539832.1"/>
    <property type="molecule type" value="Genomic_DNA"/>
</dbReference>
<evidence type="ECO:0000256" key="1">
    <source>
        <dbReference type="ARBA" id="ARBA00022630"/>
    </source>
</evidence>
<organism evidence="5 6">
    <name type="scientific">Qipengyuania benthica</name>
    <dbReference type="NCBI Taxonomy" id="3067651"/>
    <lineage>
        <taxon>Bacteria</taxon>
        <taxon>Pseudomonadati</taxon>
        <taxon>Pseudomonadota</taxon>
        <taxon>Alphaproteobacteria</taxon>
        <taxon>Sphingomonadales</taxon>
        <taxon>Erythrobacteraceae</taxon>
        <taxon>Qipengyuania</taxon>
    </lineage>
</organism>
<name>A0ABT9H935_9SPHN</name>
<dbReference type="InterPro" id="IPR050627">
    <property type="entry name" value="Nitroreductase/BluB"/>
</dbReference>
<dbReference type="RefSeq" id="WP_305929984.1">
    <property type="nucleotide sequence ID" value="NZ_JAVAIL010000003.1"/>
</dbReference>
<dbReference type="Gene3D" id="3.40.109.10">
    <property type="entry name" value="NADH Oxidase"/>
    <property type="match status" value="1"/>
</dbReference>
<accession>A0ABT9H935</accession>
<evidence type="ECO:0000313" key="5">
    <source>
        <dbReference type="EMBL" id="MDP4539832.1"/>
    </source>
</evidence>
<proteinExistence type="predicted"/>
<dbReference type="SUPFAM" id="SSF55469">
    <property type="entry name" value="FMN-dependent nitroreductase-like"/>
    <property type="match status" value="1"/>
</dbReference>
<keyword evidence="6" id="KW-1185">Reference proteome</keyword>
<gene>
    <name evidence="5" type="ORF">Q9K01_09370</name>
</gene>